<evidence type="ECO:0000256" key="4">
    <source>
        <dbReference type="ARBA" id="ARBA00022806"/>
    </source>
</evidence>
<dbReference type="EMBL" id="BLJN01000001">
    <property type="protein sequence ID" value="GFE78214.1"/>
    <property type="molecule type" value="Genomic_DNA"/>
</dbReference>
<dbReference type="InterPro" id="IPR014001">
    <property type="entry name" value="Helicase_ATP-bd"/>
</dbReference>
<feature type="domain" description="Helicase ATP-binding" evidence="9">
    <location>
        <begin position="30"/>
        <end position="224"/>
    </location>
</feature>
<dbReference type="GO" id="GO:0003677">
    <property type="term" value="F:DNA binding"/>
    <property type="evidence" value="ECO:0007669"/>
    <property type="project" value="UniProtKB-KW"/>
</dbReference>
<dbReference type="SMART" id="SM00490">
    <property type="entry name" value="HELICc"/>
    <property type="match status" value="1"/>
</dbReference>
<dbReference type="Pfam" id="PF19306">
    <property type="entry name" value="WHD_Lhr"/>
    <property type="match status" value="1"/>
</dbReference>
<name>A0A829Y4V6_9GAMM</name>
<proteinExistence type="predicted"/>
<dbReference type="Pfam" id="PF00270">
    <property type="entry name" value="DEAD"/>
    <property type="match status" value="1"/>
</dbReference>
<dbReference type="GO" id="GO:0005524">
    <property type="term" value="F:ATP binding"/>
    <property type="evidence" value="ECO:0007669"/>
    <property type="project" value="UniProtKB-KW"/>
</dbReference>
<evidence type="ECO:0000256" key="1">
    <source>
        <dbReference type="ARBA" id="ARBA00022741"/>
    </source>
</evidence>
<keyword evidence="3" id="KW-0378">Hydrolase</keyword>
<dbReference type="Pfam" id="PF23235">
    <property type="entry name" value="WHD_3rd_Lhr"/>
    <property type="match status" value="1"/>
</dbReference>
<dbReference type="CDD" id="cd17922">
    <property type="entry name" value="DEXHc_LHR-like"/>
    <property type="match status" value="1"/>
</dbReference>
<dbReference type="Pfam" id="PF23234">
    <property type="entry name" value="WHD_4th_Lhr"/>
    <property type="match status" value="1"/>
</dbReference>
<dbReference type="InterPro" id="IPR027417">
    <property type="entry name" value="P-loop_NTPase"/>
</dbReference>
<dbReference type="GO" id="GO:0016887">
    <property type="term" value="F:ATP hydrolysis activity"/>
    <property type="evidence" value="ECO:0007669"/>
    <property type="project" value="TreeGrafter"/>
</dbReference>
<keyword evidence="7" id="KW-0234">DNA repair</keyword>
<evidence type="ECO:0000256" key="3">
    <source>
        <dbReference type="ARBA" id="ARBA00022801"/>
    </source>
</evidence>
<accession>A0A829Y4V6</accession>
<gene>
    <name evidence="11" type="ORF">GCM10011487_02140</name>
</gene>
<dbReference type="Pfam" id="PF08494">
    <property type="entry name" value="DEAD_assoc"/>
    <property type="match status" value="1"/>
</dbReference>
<dbReference type="RefSeq" id="WP_161810142.1">
    <property type="nucleotide sequence ID" value="NZ_BLJN01000001.1"/>
</dbReference>
<organism evidence="11 12">
    <name type="scientific">Steroidobacter agaridevorans</name>
    <dbReference type="NCBI Taxonomy" id="2695856"/>
    <lineage>
        <taxon>Bacteria</taxon>
        <taxon>Pseudomonadati</taxon>
        <taxon>Pseudomonadota</taxon>
        <taxon>Gammaproteobacteria</taxon>
        <taxon>Steroidobacterales</taxon>
        <taxon>Steroidobacteraceae</taxon>
        <taxon>Steroidobacter</taxon>
    </lineage>
</organism>
<dbReference type="InterPro" id="IPR052511">
    <property type="entry name" value="ATP-dep_Helicase"/>
</dbReference>
<sequence>MSHTPYFHPAVDAWFNTRFHAPTPAQADAWPAIQSGKHVLIAAPTGSGKTLAAFLAAIDELVREGEQFGLPDETRIVYVSPLKALSNDINRNLEAPLAGIRDKLLELGMRDVDIRTWVRTGDTPQTERNQMRRKPPHIVVTTPESLYILLGSESGREMLSTTRTVIVDEIHAVAGSKRGSHLSLSLERLEALVGRRLTRVGLSATQQPIEEVARFLVGGRYLLPDGEADCAIVDSGHIRQRDLAIELPEEPLEAVMSNETWGQVYDRLVQLINEHRTTLIFVNTRRTAERICRQLTERLDKDKPKDAPPSVTAHHGSLAKELRFDAEQRLKFGQLKALVATASLELGIDIGDVDLVCQIASPRTINAFLQRVGRSGHAVGATPKGRLFPQSRDDLVECTALLDSVRRGELDRLRIPVAPIDVLSQQIVAEAAARECTEQELFDLVRHAYPFKTVTRESFDEIVHMLAEGFTTRRGRHGALLYHDAVNHIIKGRKGARLTAITSGGAIPDTADYQVMLEPEGVMVGTLNEDFAVESMSGDVFQLGNSSYRILRVERNTVRVQDAKGEAPSIPFWLGEAPGRTDELSGAVSRLREEIESRFDEHSFNGDAARSAAYQWLIDEVGLGEIAAGQLVAYLASAQAALGALPTQQKVIFERFFDESGGMQLVIHSPFGSRINRAWGLALRKRFCRTFNFELQAAATEDTIILSLTGSHSFELLDVAKYLHPNTARDILIQAMLDAPMFNTRWRWGASIALALPRFRGGKKVPPQIARMNAEDLLASVFPDQVACGENIVGDIVVPDHPLVQQTVRDCLEEAMDIEGFERLLRALTTQAIKVEGRDLTEPSPLALEVLNARPYAYLDDAPLEERRTQAVMSRRWMDPQSASDIGKLDPAAIARVREEAWPDAGNADQLHDALLWLSFMTNEEVESQPSWPGLCHELMTQRRLTRLNVGTASIFVATERVPYFEALFPNVSMDPPIVVPATYAAKRDRDEAVREIVRGRLEGLGPTTAAQLAASFGGNVEDVDGALLALEAEGTAMRGSFDSDASAGTLQWCDRRLLARIHRYTVKRLRAEIEPVQARDFLRFLFDWQRVTPNHRMQGPDSVPAVLAQLEGFDAPAGAWETEILPARIAEYEPAWLDEQCLAGRIIWTRLATRSSDSERGAAPVRSTPIALLPRRNVKQWSQFSNNIERSQLTDKARRVADYIDDNGASFYDEIVDHVGLLPVQVEEALGELVALGLVNSDSFGGLRALLMPADRRRSSARDRRRHRRIAIFGMQDAGRWALVRRKETKLDEGKPVPPRNDEAVEHICRTLLRRWGVVFWKLLEREADWLPPWRDLVMCLRRLEARGEIRGGRFVAGFSGEQFALPEAIGQLREVRRRDSDLQLVSVSAADPLNLVGILTPGGRLPALTGNRVLYRDGVPTALYAGGEVKFIEQLDAAEQWQVRGALLKRQVPAPLADLA</sequence>
<dbReference type="SUPFAM" id="SSF52540">
    <property type="entry name" value="P-loop containing nucleoside triphosphate hydrolases"/>
    <property type="match status" value="1"/>
</dbReference>
<dbReference type="InterPro" id="IPR055368">
    <property type="entry name" value="WH3_Lhr"/>
</dbReference>
<keyword evidence="12" id="KW-1185">Reference proteome</keyword>
<comment type="caution">
    <text evidence="11">The sequence shown here is derived from an EMBL/GenBank/DDBJ whole genome shotgun (WGS) entry which is preliminary data.</text>
</comment>
<dbReference type="CDD" id="cd18796">
    <property type="entry name" value="SF2_C_LHR"/>
    <property type="match status" value="1"/>
</dbReference>
<dbReference type="InterPro" id="IPR055367">
    <property type="entry name" value="WH4_Lhr"/>
</dbReference>
<keyword evidence="8" id="KW-0413">Isomerase</keyword>
<evidence type="ECO:0000256" key="2">
    <source>
        <dbReference type="ARBA" id="ARBA00022763"/>
    </source>
</evidence>
<keyword evidence="6" id="KW-0238">DNA-binding</keyword>
<dbReference type="Gene3D" id="3.40.50.300">
    <property type="entry name" value="P-loop containing nucleotide triphosphate hydrolases"/>
    <property type="match status" value="2"/>
</dbReference>
<dbReference type="GO" id="GO:0004386">
    <property type="term" value="F:helicase activity"/>
    <property type="evidence" value="ECO:0007669"/>
    <property type="project" value="UniProtKB-KW"/>
</dbReference>
<keyword evidence="1" id="KW-0547">Nucleotide-binding</keyword>
<evidence type="ECO:0000259" key="10">
    <source>
        <dbReference type="PROSITE" id="PS51194"/>
    </source>
</evidence>
<evidence type="ECO:0000259" key="9">
    <source>
        <dbReference type="PROSITE" id="PS51192"/>
    </source>
</evidence>
<dbReference type="PROSITE" id="PS51194">
    <property type="entry name" value="HELICASE_CTER"/>
    <property type="match status" value="1"/>
</dbReference>
<dbReference type="InterPro" id="IPR001650">
    <property type="entry name" value="Helicase_C-like"/>
</dbReference>
<dbReference type="PANTHER" id="PTHR47962:SF5">
    <property type="entry name" value="ATP-DEPENDENT HELICASE LHR-RELATED"/>
    <property type="match status" value="1"/>
</dbReference>
<evidence type="ECO:0000256" key="8">
    <source>
        <dbReference type="ARBA" id="ARBA00023235"/>
    </source>
</evidence>
<protein>
    <submittedName>
        <fullName evidence="11">ATP-dependent DNA helicase</fullName>
    </submittedName>
</protein>
<evidence type="ECO:0000256" key="5">
    <source>
        <dbReference type="ARBA" id="ARBA00022840"/>
    </source>
</evidence>
<evidence type="ECO:0000313" key="11">
    <source>
        <dbReference type="EMBL" id="GFE78214.1"/>
    </source>
</evidence>
<dbReference type="InterPro" id="IPR013701">
    <property type="entry name" value="Lhr-like_DEAD/DEAH_assoc"/>
</dbReference>
<dbReference type="PROSITE" id="PS51192">
    <property type="entry name" value="HELICASE_ATP_BIND_1"/>
    <property type="match status" value="1"/>
</dbReference>
<keyword evidence="4 11" id="KW-0347">Helicase</keyword>
<dbReference type="PANTHER" id="PTHR47962">
    <property type="entry name" value="ATP-DEPENDENT HELICASE LHR-RELATED-RELATED"/>
    <property type="match status" value="1"/>
</dbReference>
<keyword evidence="2" id="KW-0227">DNA damage</keyword>
<keyword evidence="5" id="KW-0067">ATP-binding</keyword>
<feature type="domain" description="Helicase C-terminal" evidence="10">
    <location>
        <begin position="263"/>
        <end position="428"/>
    </location>
</feature>
<dbReference type="Pfam" id="PF00271">
    <property type="entry name" value="Helicase_C"/>
    <property type="match status" value="1"/>
</dbReference>
<reference evidence="12" key="1">
    <citation type="submission" date="2020-01" db="EMBL/GenBank/DDBJ databases">
        <title>'Steroidobacter agaridevorans' sp. nov., agar-degrading bacteria isolated from rhizosphere soils.</title>
        <authorList>
            <person name="Ikenaga M."/>
            <person name="Kataoka M."/>
            <person name="Murouchi A."/>
            <person name="Katsuragi S."/>
            <person name="Sakai M."/>
        </authorList>
    </citation>
    <scope>NUCLEOTIDE SEQUENCE [LARGE SCALE GENOMIC DNA]</scope>
    <source>
        <strain evidence="12">YU21-B</strain>
    </source>
</reference>
<dbReference type="InterPro" id="IPR045628">
    <property type="entry name" value="Lhr_WH_dom"/>
</dbReference>
<dbReference type="InterPro" id="IPR011545">
    <property type="entry name" value="DEAD/DEAH_box_helicase_dom"/>
</dbReference>
<evidence type="ECO:0000256" key="6">
    <source>
        <dbReference type="ARBA" id="ARBA00023125"/>
    </source>
</evidence>
<evidence type="ECO:0000313" key="12">
    <source>
        <dbReference type="Proteomes" id="UP000445000"/>
    </source>
</evidence>
<evidence type="ECO:0000256" key="7">
    <source>
        <dbReference type="ARBA" id="ARBA00023204"/>
    </source>
</evidence>
<dbReference type="GO" id="GO:0006281">
    <property type="term" value="P:DNA repair"/>
    <property type="evidence" value="ECO:0007669"/>
    <property type="project" value="UniProtKB-KW"/>
</dbReference>
<dbReference type="SMART" id="SM00487">
    <property type="entry name" value="DEXDc"/>
    <property type="match status" value="1"/>
</dbReference>
<dbReference type="Proteomes" id="UP000445000">
    <property type="component" value="Unassembled WGS sequence"/>
</dbReference>